<gene>
    <name evidence="2" type="ORF">SAMN05421752_11618</name>
</gene>
<organism evidence="2 3">
    <name type="scientific">Natronorubrum thiooxidans</name>
    <dbReference type="NCBI Taxonomy" id="308853"/>
    <lineage>
        <taxon>Archaea</taxon>
        <taxon>Methanobacteriati</taxon>
        <taxon>Methanobacteriota</taxon>
        <taxon>Stenosarchaea group</taxon>
        <taxon>Halobacteria</taxon>
        <taxon>Halobacteriales</taxon>
        <taxon>Natrialbaceae</taxon>
        <taxon>Natronorubrum</taxon>
    </lineage>
</organism>
<evidence type="ECO:0000256" key="1">
    <source>
        <dbReference type="SAM" id="Phobius"/>
    </source>
</evidence>
<evidence type="ECO:0000313" key="2">
    <source>
        <dbReference type="EMBL" id="SIS16638.1"/>
    </source>
</evidence>
<keyword evidence="1" id="KW-0472">Membrane</keyword>
<evidence type="ECO:0000313" key="3">
    <source>
        <dbReference type="Proteomes" id="UP000185936"/>
    </source>
</evidence>
<keyword evidence="1" id="KW-0812">Transmembrane</keyword>
<dbReference type="EMBL" id="FTNR01000016">
    <property type="protein sequence ID" value="SIS16638.1"/>
    <property type="molecule type" value="Genomic_DNA"/>
</dbReference>
<accession>A0A1N7GW23</accession>
<dbReference type="AlphaFoldDB" id="A0A1N7GW23"/>
<proteinExistence type="predicted"/>
<reference evidence="3" key="1">
    <citation type="submission" date="2017-01" db="EMBL/GenBank/DDBJ databases">
        <authorList>
            <person name="Varghese N."/>
            <person name="Submissions S."/>
        </authorList>
    </citation>
    <scope>NUCLEOTIDE SEQUENCE [LARGE SCALE GENOMIC DNA]</scope>
    <source>
        <strain evidence="3">type strain: HArc-</strain>
    </source>
</reference>
<feature type="transmembrane region" description="Helical" evidence="1">
    <location>
        <begin position="15"/>
        <end position="31"/>
    </location>
</feature>
<dbReference type="STRING" id="308853.SAMN05421752_11618"/>
<keyword evidence="3" id="KW-1185">Reference proteome</keyword>
<feature type="transmembrane region" description="Helical" evidence="1">
    <location>
        <begin position="43"/>
        <end position="69"/>
    </location>
</feature>
<protein>
    <submittedName>
        <fullName evidence="2">Uncharacterized protein</fullName>
    </submittedName>
</protein>
<name>A0A1N7GW23_9EURY</name>
<sequence length="79" mass="8796">MTALNAIKYATSKDLLSLYLGFLIFWLLQVFEEIIRGGFPVRILNYLIPMALSVVSFGVLIITIVAIVHKVISDSLQAL</sequence>
<dbReference type="Proteomes" id="UP000185936">
    <property type="component" value="Unassembled WGS sequence"/>
</dbReference>
<keyword evidence="1" id="KW-1133">Transmembrane helix</keyword>